<dbReference type="SMART" id="SM00382">
    <property type="entry name" value="AAA"/>
    <property type="match status" value="1"/>
</dbReference>
<dbReference type="Proteomes" id="UP000602284">
    <property type="component" value="Unassembled WGS sequence"/>
</dbReference>
<dbReference type="InterPro" id="IPR017871">
    <property type="entry name" value="ABC_transporter-like_CS"/>
</dbReference>
<keyword evidence="6" id="KW-1185">Reference proteome</keyword>
<evidence type="ECO:0000256" key="3">
    <source>
        <dbReference type="ARBA" id="ARBA00022840"/>
    </source>
</evidence>
<accession>A0ABS1JB49</accession>
<proteinExistence type="predicted"/>
<dbReference type="InterPro" id="IPR051782">
    <property type="entry name" value="ABC_Transporter_VariousFunc"/>
</dbReference>
<keyword evidence="1" id="KW-0813">Transport</keyword>
<dbReference type="CDD" id="cd03230">
    <property type="entry name" value="ABC_DR_subfamily_A"/>
    <property type="match status" value="1"/>
</dbReference>
<evidence type="ECO:0000256" key="1">
    <source>
        <dbReference type="ARBA" id="ARBA00022448"/>
    </source>
</evidence>
<comment type="caution">
    <text evidence="5">The sequence shown here is derived from an EMBL/GenBank/DDBJ whole genome shotgun (WGS) entry which is preliminary data.</text>
</comment>
<evidence type="ECO:0000313" key="5">
    <source>
        <dbReference type="EMBL" id="MBL0387505.1"/>
    </source>
</evidence>
<dbReference type="PROSITE" id="PS00211">
    <property type="entry name" value="ABC_TRANSPORTER_1"/>
    <property type="match status" value="1"/>
</dbReference>
<gene>
    <name evidence="5" type="ORF">JJB07_12720</name>
</gene>
<keyword evidence="2" id="KW-0547">Nucleotide-binding</keyword>
<dbReference type="InterPro" id="IPR003439">
    <property type="entry name" value="ABC_transporter-like_ATP-bd"/>
</dbReference>
<dbReference type="PANTHER" id="PTHR42939">
    <property type="entry name" value="ABC TRANSPORTER ATP-BINDING PROTEIN ALBC-RELATED"/>
    <property type="match status" value="1"/>
</dbReference>
<dbReference type="InterPro" id="IPR003593">
    <property type="entry name" value="AAA+_ATPase"/>
</dbReference>
<dbReference type="EMBL" id="JAEQNB010000003">
    <property type="protein sequence ID" value="MBL0387505.1"/>
    <property type="molecule type" value="Genomic_DNA"/>
</dbReference>
<dbReference type="PROSITE" id="PS50893">
    <property type="entry name" value="ABC_TRANSPORTER_2"/>
    <property type="match status" value="1"/>
</dbReference>
<dbReference type="SUPFAM" id="SSF52540">
    <property type="entry name" value="P-loop containing nucleoside triphosphate hydrolases"/>
    <property type="match status" value="1"/>
</dbReference>
<dbReference type="InterPro" id="IPR027417">
    <property type="entry name" value="P-loop_NTPase"/>
</dbReference>
<keyword evidence="3 5" id="KW-0067">ATP-binding</keyword>
<evidence type="ECO:0000313" key="6">
    <source>
        <dbReference type="Proteomes" id="UP000602284"/>
    </source>
</evidence>
<dbReference type="Pfam" id="PF00005">
    <property type="entry name" value="ABC_tran"/>
    <property type="match status" value="1"/>
</dbReference>
<name>A0ABS1JB49_9BACL</name>
<dbReference type="RefSeq" id="WP_201635547.1">
    <property type="nucleotide sequence ID" value="NZ_JAEQNB010000003.1"/>
</dbReference>
<sequence length="245" mass="27158">MLEVRNITGGYAPETPVIRDVSLHVDAHEIVGLIGMNGAGKSTILKHVLGLLEPFTGEIMLEGGSLSADPLKFRSRISYIPEQPRLYEELTLWEHLELTKLVYRLEESVFAERTKRLLDVFRLTDKVNEFPNTFSKGMQQKVMILCAFVAAPDLLIVDEPFVGLDPLAIQSLLDLLIEMKREGHGILLSTHILATAERYCDRFVMVNAGQVALHGTVDEMQAQSGLAGATLEEMFNHVVSGGSSR</sequence>
<reference evidence="5 6" key="1">
    <citation type="submission" date="2021-01" db="EMBL/GenBank/DDBJ databases">
        <title>Tumebacillus sp. strain ITR2 16S ribosomal RNA gene Genome sequencing and assembly.</title>
        <authorList>
            <person name="Kang M."/>
        </authorList>
    </citation>
    <scope>NUCLEOTIDE SEQUENCE [LARGE SCALE GENOMIC DNA]</scope>
    <source>
        <strain evidence="5 6">ITR2</strain>
    </source>
</reference>
<protein>
    <submittedName>
        <fullName evidence="5">ABC transporter ATP-binding protein</fullName>
    </submittedName>
</protein>
<feature type="domain" description="ABC transporter" evidence="4">
    <location>
        <begin position="2"/>
        <end position="233"/>
    </location>
</feature>
<dbReference type="PANTHER" id="PTHR42939:SF2">
    <property type="entry name" value="ABC-TYPE TRANSPORTER ATP-BINDING PROTEIN ECSA"/>
    <property type="match status" value="1"/>
</dbReference>
<evidence type="ECO:0000259" key="4">
    <source>
        <dbReference type="PROSITE" id="PS50893"/>
    </source>
</evidence>
<dbReference type="GO" id="GO:0005524">
    <property type="term" value="F:ATP binding"/>
    <property type="evidence" value="ECO:0007669"/>
    <property type="project" value="UniProtKB-KW"/>
</dbReference>
<evidence type="ECO:0000256" key="2">
    <source>
        <dbReference type="ARBA" id="ARBA00022741"/>
    </source>
</evidence>
<dbReference type="Gene3D" id="3.40.50.300">
    <property type="entry name" value="P-loop containing nucleotide triphosphate hydrolases"/>
    <property type="match status" value="1"/>
</dbReference>
<organism evidence="5 6">
    <name type="scientific">Tumebacillus amylolyticus</name>
    <dbReference type="NCBI Taxonomy" id="2801339"/>
    <lineage>
        <taxon>Bacteria</taxon>
        <taxon>Bacillati</taxon>
        <taxon>Bacillota</taxon>
        <taxon>Bacilli</taxon>
        <taxon>Bacillales</taxon>
        <taxon>Alicyclobacillaceae</taxon>
        <taxon>Tumebacillus</taxon>
    </lineage>
</organism>